<reference evidence="2" key="1">
    <citation type="journal article" date="2010" name="Science">
        <title>Signatures of adaptation to obligate biotrophy in the Hyaloperonospora arabidopsidis genome.</title>
        <authorList>
            <person name="Baxter L."/>
            <person name="Tripathy S."/>
            <person name="Ishaque N."/>
            <person name="Boot N."/>
            <person name="Cabral A."/>
            <person name="Kemen E."/>
            <person name="Thines M."/>
            <person name="Ah-Fong A."/>
            <person name="Anderson R."/>
            <person name="Badejoko W."/>
            <person name="Bittner-Eddy P."/>
            <person name="Boore J.L."/>
            <person name="Chibucos M.C."/>
            <person name="Coates M."/>
            <person name="Dehal P."/>
            <person name="Delehaunty K."/>
            <person name="Dong S."/>
            <person name="Downton P."/>
            <person name="Dumas B."/>
            <person name="Fabro G."/>
            <person name="Fronick C."/>
            <person name="Fuerstenberg S.I."/>
            <person name="Fulton L."/>
            <person name="Gaulin E."/>
            <person name="Govers F."/>
            <person name="Hughes L."/>
            <person name="Humphray S."/>
            <person name="Jiang R.H."/>
            <person name="Judelson H."/>
            <person name="Kamoun S."/>
            <person name="Kyung K."/>
            <person name="Meijer H."/>
            <person name="Minx P."/>
            <person name="Morris P."/>
            <person name="Nelson J."/>
            <person name="Phuntumart V."/>
            <person name="Qutob D."/>
            <person name="Rehmany A."/>
            <person name="Rougon-Cardoso A."/>
            <person name="Ryden P."/>
            <person name="Torto-Alalibo T."/>
            <person name="Studholme D."/>
            <person name="Wang Y."/>
            <person name="Win J."/>
            <person name="Wood J."/>
            <person name="Clifton S.W."/>
            <person name="Rogers J."/>
            <person name="Van den Ackerveken G."/>
            <person name="Jones J.D."/>
            <person name="McDowell J.M."/>
            <person name="Beynon J."/>
            <person name="Tyler B.M."/>
        </authorList>
    </citation>
    <scope>NUCLEOTIDE SEQUENCE [LARGE SCALE GENOMIC DNA]</scope>
    <source>
        <strain evidence="2">Emoy2</strain>
    </source>
</reference>
<keyword evidence="2" id="KW-1185">Reference proteome</keyword>
<dbReference type="EnsemblProtists" id="HpaT803167">
    <property type="protein sequence ID" value="HpaP803167"/>
    <property type="gene ID" value="HpaG803167"/>
</dbReference>
<dbReference type="EMBL" id="JH598060">
    <property type="status" value="NOT_ANNOTATED_CDS"/>
    <property type="molecule type" value="Genomic_DNA"/>
</dbReference>
<evidence type="ECO:0000313" key="1">
    <source>
        <dbReference type="EnsemblProtists" id="HpaP803167"/>
    </source>
</evidence>
<name>M4BA57_HYAAE</name>
<proteinExistence type="predicted"/>
<evidence type="ECO:0000313" key="2">
    <source>
        <dbReference type="Proteomes" id="UP000011713"/>
    </source>
</evidence>
<dbReference type="AlphaFoldDB" id="M4BA57"/>
<reference evidence="1" key="2">
    <citation type="submission" date="2015-06" db="UniProtKB">
        <authorList>
            <consortium name="EnsemblProtists"/>
        </authorList>
    </citation>
    <scope>IDENTIFICATION</scope>
    <source>
        <strain evidence="1">Emoy2</strain>
    </source>
</reference>
<dbReference type="VEuPathDB" id="FungiDB:HpaG803167"/>
<dbReference type="HOGENOM" id="CLU_3091392_0_0_1"/>
<organism evidence="1 2">
    <name type="scientific">Hyaloperonospora arabidopsidis (strain Emoy2)</name>
    <name type="common">Downy mildew agent</name>
    <name type="synonym">Peronospora arabidopsidis</name>
    <dbReference type="NCBI Taxonomy" id="559515"/>
    <lineage>
        <taxon>Eukaryota</taxon>
        <taxon>Sar</taxon>
        <taxon>Stramenopiles</taxon>
        <taxon>Oomycota</taxon>
        <taxon>Peronosporomycetes</taxon>
        <taxon>Peronosporales</taxon>
        <taxon>Peronosporaceae</taxon>
        <taxon>Hyaloperonospora</taxon>
    </lineage>
</organism>
<accession>M4BA57</accession>
<dbReference type="Proteomes" id="UP000011713">
    <property type="component" value="Unassembled WGS sequence"/>
</dbReference>
<sequence>MEGSLGEILRWVGISPRLVVISVIALHVEGPCKRPIGGHPQNRCRRTSDSTR</sequence>
<protein>
    <submittedName>
        <fullName evidence="1">Uncharacterized protein</fullName>
    </submittedName>
</protein>
<dbReference type="InParanoid" id="M4BA57"/>